<comment type="caution">
    <text evidence="6">The sequence shown here is derived from an EMBL/GenBank/DDBJ whole genome shotgun (WGS) entry which is preliminary data.</text>
</comment>
<evidence type="ECO:0000313" key="7">
    <source>
        <dbReference type="Proteomes" id="UP001596087"/>
    </source>
</evidence>
<dbReference type="PROSITE" id="PS01081">
    <property type="entry name" value="HTH_TETR_1"/>
    <property type="match status" value="1"/>
</dbReference>
<organism evidence="6 7">
    <name type="scientific">Nocardioides taihuensis</name>
    <dbReference type="NCBI Taxonomy" id="1835606"/>
    <lineage>
        <taxon>Bacteria</taxon>
        <taxon>Bacillati</taxon>
        <taxon>Actinomycetota</taxon>
        <taxon>Actinomycetes</taxon>
        <taxon>Propionibacteriales</taxon>
        <taxon>Nocardioidaceae</taxon>
        <taxon>Nocardioides</taxon>
    </lineage>
</organism>
<dbReference type="Proteomes" id="UP001596087">
    <property type="component" value="Unassembled WGS sequence"/>
</dbReference>
<dbReference type="InterPro" id="IPR023772">
    <property type="entry name" value="DNA-bd_HTH_TetR-type_CS"/>
</dbReference>
<evidence type="ECO:0000313" key="6">
    <source>
        <dbReference type="EMBL" id="MFC5179249.1"/>
    </source>
</evidence>
<keyword evidence="2 4" id="KW-0238">DNA-binding</keyword>
<dbReference type="Gene3D" id="1.10.10.60">
    <property type="entry name" value="Homeodomain-like"/>
    <property type="match status" value="1"/>
</dbReference>
<dbReference type="PROSITE" id="PS50977">
    <property type="entry name" value="HTH_TETR_2"/>
    <property type="match status" value="1"/>
</dbReference>
<keyword evidence="1" id="KW-0805">Transcription regulation</keyword>
<gene>
    <name evidence="6" type="ORF">ACFPGP_21380</name>
</gene>
<protein>
    <submittedName>
        <fullName evidence="6">TetR/AcrR family transcriptional regulator</fullName>
    </submittedName>
</protein>
<dbReference type="InterPro" id="IPR036271">
    <property type="entry name" value="Tet_transcr_reg_TetR-rel_C_sf"/>
</dbReference>
<dbReference type="SUPFAM" id="SSF46689">
    <property type="entry name" value="Homeodomain-like"/>
    <property type="match status" value="1"/>
</dbReference>
<dbReference type="PANTHER" id="PTHR30055">
    <property type="entry name" value="HTH-TYPE TRANSCRIPTIONAL REGULATOR RUTR"/>
    <property type="match status" value="1"/>
</dbReference>
<feature type="domain" description="HTH tetR-type" evidence="5">
    <location>
        <begin position="14"/>
        <end position="74"/>
    </location>
</feature>
<dbReference type="RefSeq" id="WP_378593221.1">
    <property type="nucleotide sequence ID" value="NZ_JBHSKD010000027.1"/>
</dbReference>
<dbReference type="Gene3D" id="1.10.357.10">
    <property type="entry name" value="Tetracycline Repressor, domain 2"/>
    <property type="match status" value="1"/>
</dbReference>
<evidence type="ECO:0000259" key="5">
    <source>
        <dbReference type="PROSITE" id="PS50977"/>
    </source>
</evidence>
<dbReference type="InterPro" id="IPR050109">
    <property type="entry name" value="HTH-type_TetR-like_transc_reg"/>
</dbReference>
<dbReference type="InterPro" id="IPR011075">
    <property type="entry name" value="TetR_C"/>
</dbReference>
<dbReference type="InterPro" id="IPR009057">
    <property type="entry name" value="Homeodomain-like_sf"/>
</dbReference>
<dbReference type="Pfam" id="PF00440">
    <property type="entry name" value="TetR_N"/>
    <property type="match status" value="1"/>
</dbReference>
<name>A0ABW0BPC5_9ACTN</name>
<dbReference type="PANTHER" id="PTHR30055:SF149">
    <property type="entry name" value="TETR-FAMILY TRANSCRIPTIONAL REGULATOR"/>
    <property type="match status" value="1"/>
</dbReference>
<dbReference type="EMBL" id="JBHSKD010000027">
    <property type="protein sequence ID" value="MFC5179249.1"/>
    <property type="molecule type" value="Genomic_DNA"/>
</dbReference>
<sequence>MTPIEASTRPRVAGDREQEILEAALEVLADVGYDRLTMDAVATRAKASKATLYRRWNSKVALVIDALLSQKEAPPVPDTGSLRGDLLEAFCGLGGLVEHKTVATLSSVLTAIDRDPEFAAEFRTRVVGPKIATSLAIYERALARGEVRADLDPSLFGPALAGILLHRSFMLGEPPTRELIARVIDQIILPAARP</sequence>
<dbReference type="SUPFAM" id="SSF48498">
    <property type="entry name" value="Tetracyclin repressor-like, C-terminal domain"/>
    <property type="match status" value="1"/>
</dbReference>
<feature type="DNA-binding region" description="H-T-H motif" evidence="4">
    <location>
        <begin position="37"/>
        <end position="56"/>
    </location>
</feature>
<dbReference type="PRINTS" id="PR00455">
    <property type="entry name" value="HTHTETR"/>
</dbReference>
<keyword evidence="7" id="KW-1185">Reference proteome</keyword>
<evidence type="ECO:0000256" key="1">
    <source>
        <dbReference type="ARBA" id="ARBA00023015"/>
    </source>
</evidence>
<proteinExistence type="predicted"/>
<dbReference type="Pfam" id="PF16859">
    <property type="entry name" value="TetR_C_11"/>
    <property type="match status" value="1"/>
</dbReference>
<evidence type="ECO:0000256" key="4">
    <source>
        <dbReference type="PROSITE-ProRule" id="PRU00335"/>
    </source>
</evidence>
<accession>A0ABW0BPC5</accession>
<evidence type="ECO:0000256" key="2">
    <source>
        <dbReference type="ARBA" id="ARBA00023125"/>
    </source>
</evidence>
<keyword evidence="3" id="KW-0804">Transcription</keyword>
<dbReference type="InterPro" id="IPR001647">
    <property type="entry name" value="HTH_TetR"/>
</dbReference>
<evidence type="ECO:0000256" key="3">
    <source>
        <dbReference type="ARBA" id="ARBA00023163"/>
    </source>
</evidence>
<reference evidence="7" key="1">
    <citation type="journal article" date="2019" name="Int. J. Syst. Evol. Microbiol.">
        <title>The Global Catalogue of Microorganisms (GCM) 10K type strain sequencing project: providing services to taxonomists for standard genome sequencing and annotation.</title>
        <authorList>
            <consortium name="The Broad Institute Genomics Platform"/>
            <consortium name="The Broad Institute Genome Sequencing Center for Infectious Disease"/>
            <person name="Wu L."/>
            <person name="Ma J."/>
        </authorList>
    </citation>
    <scope>NUCLEOTIDE SEQUENCE [LARGE SCALE GENOMIC DNA]</scope>
    <source>
        <strain evidence="7">DFY41</strain>
    </source>
</reference>